<feature type="domain" description="Glutamine amidotransferase type-2" evidence="10">
    <location>
        <begin position="50"/>
        <end position="156"/>
    </location>
</feature>
<evidence type="ECO:0000256" key="3">
    <source>
        <dbReference type="ARBA" id="ARBA00012737"/>
    </source>
</evidence>
<dbReference type="PIRSF" id="PIRSF001589">
    <property type="entry name" value="Asn_synthetase_glu-h"/>
    <property type="match status" value="1"/>
</dbReference>
<evidence type="ECO:0000256" key="8">
    <source>
        <dbReference type="PIRSR" id="PIRSR001589-2"/>
    </source>
</evidence>
<evidence type="ECO:0000256" key="7">
    <source>
        <dbReference type="ARBA" id="ARBA00048741"/>
    </source>
</evidence>
<evidence type="ECO:0000313" key="11">
    <source>
        <dbReference type="EMBL" id="WEY84623.1"/>
    </source>
</evidence>
<evidence type="ECO:0000313" key="12">
    <source>
        <dbReference type="Proteomes" id="UP001214898"/>
    </source>
</evidence>
<dbReference type="InterPro" id="IPR014729">
    <property type="entry name" value="Rossmann-like_a/b/a_fold"/>
</dbReference>
<proteinExistence type="inferred from homology"/>
<dbReference type="Gene3D" id="3.40.50.620">
    <property type="entry name" value="HUPs"/>
    <property type="match status" value="1"/>
</dbReference>
<dbReference type="InterPro" id="IPR001962">
    <property type="entry name" value="Asn_synthase"/>
</dbReference>
<comment type="similarity">
    <text evidence="2">Belongs to the asparagine synthetase family.</text>
</comment>
<dbReference type="InterPro" id="IPR017932">
    <property type="entry name" value="GATase_2_dom"/>
</dbReference>
<dbReference type="GO" id="GO:0005524">
    <property type="term" value="F:ATP binding"/>
    <property type="evidence" value="ECO:0007669"/>
    <property type="project" value="UniProtKB-KW"/>
</dbReference>
<comment type="pathway">
    <text evidence="1">Amino-acid biosynthesis; L-asparagine biosynthesis; L-asparagine from L-aspartate (L-Gln route): step 1/1.</text>
</comment>
<keyword evidence="5 8" id="KW-0067">ATP-binding</keyword>
<feature type="binding site" evidence="8">
    <location>
        <position position="93"/>
    </location>
    <ligand>
        <name>L-glutamine</name>
        <dbReference type="ChEBI" id="CHEBI:58359"/>
    </ligand>
</feature>
<comment type="catalytic activity">
    <reaction evidence="7">
        <text>L-aspartate + L-glutamine + ATP + H2O = L-asparagine + L-glutamate + AMP + diphosphate + H(+)</text>
        <dbReference type="Rhea" id="RHEA:12228"/>
        <dbReference type="ChEBI" id="CHEBI:15377"/>
        <dbReference type="ChEBI" id="CHEBI:15378"/>
        <dbReference type="ChEBI" id="CHEBI:29985"/>
        <dbReference type="ChEBI" id="CHEBI:29991"/>
        <dbReference type="ChEBI" id="CHEBI:30616"/>
        <dbReference type="ChEBI" id="CHEBI:33019"/>
        <dbReference type="ChEBI" id="CHEBI:58048"/>
        <dbReference type="ChEBI" id="CHEBI:58359"/>
        <dbReference type="ChEBI" id="CHEBI:456215"/>
        <dbReference type="EC" id="6.3.5.4"/>
    </reaction>
</comment>
<evidence type="ECO:0000259" key="9">
    <source>
        <dbReference type="Pfam" id="PF00733"/>
    </source>
</evidence>
<feature type="domain" description="Asparagine synthetase" evidence="9">
    <location>
        <begin position="237"/>
        <end position="589"/>
    </location>
</feature>
<sequence length="598" mass="70106">MIRINWFLASFSVTNNIAPPQIKIENAIFNQYKIFTKSNSVSINNCAFYIASNKDLKPICTFENITVLGDIDLHNKEHLFNKYNITKNFNISDEKLICILYKKIGIGLIKELLGTFSFILYDQNNNKFYAVRDQLGIRTLFWTKLKDEIVIASDIFLLADQKLRRDLNREYFREFYQRNGIIDSELTPYKHMFRISSGSYLEVLNGKERVSKYWDLASNKGNIKYSNETEYFDHFVELLKLSTKDRLQKGTTNSIMLSGGLDSTSIYALAKKLEDIENFKIKPVSAVFDELKECDERDLINGLIEKYNDRAIYLNFDNTLMFEDFPNSIPFSDEPNVNCISFNFTYQIVKESVEYGYDNILSGYAGDHLLNGSLHIARDMIKNGQFRKAFSYITNYSIVTNTSAFQNFVEFALFPNIPKHFVSDTNCEYYSSLTKKLKKINNKNQEELYYQISNAKSHLYTDRVIGALTGSDIHHPFLDRRLVEFMYKIPGHMRFSDVNPKYILRKSMEKYLTSDITSKTNKTTHIAYTYKSIRSNWNNIYQFMKDSISAEELKLISADYWTEELERWRNGVKVSDYFWTLFSIELWLKQHYSMINSN</sequence>
<dbReference type="InterPro" id="IPR051786">
    <property type="entry name" value="ASN_synthetase/amidase"/>
</dbReference>
<evidence type="ECO:0000256" key="6">
    <source>
        <dbReference type="ARBA" id="ARBA00022888"/>
    </source>
</evidence>
<dbReference type="PANTHER" id="PTHR43284:SF1">
    <property type="entry name" value="ASPARAGINE SYNTHETASE"/>
    <property type="match status" value="1"/>
</dbReference>
<evidence type="ECO:0000256" key="2">
    <source>
        <dbReference type="ARBA" id="ARBA00005752"/>
    </source>
</evidence>
<dbReference type="EC" id="6.3.5.4" evidence="3"/>
<evidence type="ECO:0000256" key="4">
    <source>
        <dbReference type="ARBA" id="ARBA00022741"/>
    </source>
</evidence>
<gene>
    <name evidence="11" type="ORF">P5633_20640</name>
</gene>
<protein>
    <recommendedName>
        <fullName evidence="3">asparagine synthase (glutamine-hydrolyzing)</fullName>
        <ecNumber evidence="3">6.3.5.4</ecNumber>
    </recommendedName>
</protein>
<evidence type="ECO:0000256" key="1">
    <source>
        <dbReference type="ARBA" id="ARBA00005187"/>
    </source>
</evidence>
<dbReference type="SUPFAM" id="SSF52402">
    <property type="entry name" value="Adenine nucleotide alpha hydrolases-like"/>
    <property type="match status" value="1"/>
</dbReference>
<dbReference type="Pfam" id="PF00733">
    <property type="entry name" value="Asn_synthase"/>
    <property type="match status" value="1"/>
</dbReference>
<dbReference type="Proteomes" id="UP001214898">
    <property type="component" value="Chromosome"/>
</dbReference>
<dbReference type="InterPro" id="IPR029055">
    <property type="entry name" value="Ntn_hydrolases_N"/>
</dbReference>
<dbReference type="PANTHER" id="PTHR43284">
    <property type="entry name" value="ASPARAGINE SYNTHETASE (GLUTAMINE-HYDROLYZING)"/>
    <property type="match status" value="1"/>
</dbReference>
<dbReference type="GO" id="GO:0006529">
    <property type="term" value="P:asparagine biosynthetic process"/>
    <property type="evidence" value="ECO:0007669"/>
    <property type="project" value="UniProtKB-KW"/>
</dbReference>
<dbReference type="EMBL" id="CP120576">
    <property type="protein sequence ID" value="WEY84623.1"/>
    <property type="molecule type" value="Genomic_DNA"/>
</dbReference>
<name>A0AAX3RMM4_BACIU</name>
<dbReference type="GO" id="GO:0004066">
    <property type="term" value="F:asparagine synthase (glutamine-hydrolyzing) activity"/>
    <property type="evidence" value="ECO:0007669"/>
    <property type="project" value="UniProtKB-EC"/>
</dbReference>
<evidence type="ECO:0000256" key="5">
    <source>
        <dbReference type="ARBA" id="ARBA00022840"/>
    </source>
</evidence>
<dbReference type="AlphaFoldDB" id="A0AAX3RMM4"/>
<reference evidence="11" key="1">
    <citation type="submission" date="2025-02" db="EMBL/GenBank/DDBJ databases">
        <title>Complete genome sequences of 52 Bacillus and Priestia strains isolated from West-African fermentations and 26 reference strains from the DSMZ collection.</title>
        <authorList>
            <person name="Wiedenbein E.S."/>
            <person name="Canoy T.S."/>
            <person name="Hui Y."/>
            <person name="Parkouda C."/>
            <person name="Dawende C."/>
            <person name="Ametefe E."/>
            <person name="Jespersen L."/>
            <person name="Nielsen D.S."/>
        </authorList>
    </citation>
    <scope>NUCLEOTIDE SEQUENCE</scope>
    <source>
        <strain evidence="11">PRO56</strain>
    </source>
</reference>
<dbReference type="InterPro" id="IPR006426">
    <property type="entry name" value="Asn_synth_AEB"/>
</dbReference>
<accession>A0AAX3RMM4</accession>
<dbReference type="RefSeq" id="WP_249852562.1">
    <property type="nucleotide sequence ID" value="NZ_CP026036.1"/>
</dbReference>
<keyword evidence="4 8" id="KW-0547">Nucleotide-binding</keyword>
<keyword evidence="6" id="KW-0061">Asparagine biosynthesis</keyword>
<dbReference type="Gene3D" id="3.60.20.10">
    <property type="entry name" value="Glutamine Phosphoribosylpyrophosphate, subunit 1, domain 1"/>
    <property type="match status" value="1"/>
</dbReference>
<dbReference type="SUPFAM" id="SSF56235">
    <property type="entry name" value="N-terminal nucleophile aminohydrolases (Ntn hydrolases)"/>
    <property type="match status" value="1"/>
</dbReference>
<organism evidence="11 12">
    <name type="scientific">Bacillus subtilis</name>
    <dbReference type="NCBI Taxonomy" id="1423"/>
    <lineage>
        <taxon>Bacteria</taxon>
        <taxon>Bacillati</taxon>
        <taxon>Bacillota</taxon>
        <taxon>Bacilli</taxon>
        <taxon>Bacillales</taxon>
        <taxon>Bacillaceae</taxon>
        <taxon>Bacillus</taxon>
    </lineage>
</organism>
<evidence type="ECO:0000259" key="10">
    <source>
        <dbReference type="Pfam" id="PF13537"/>
    </source>
</evidence>
<dbReference type="Pfam" id="PF13537">
    <property type="entry name" value="GATase_7"/>
    <property type="match status" value="1"/>
</dbReference>
<keyword evidence="6" id="KW-0028">Amino-acid biosynthesis</keyword>